<dbReference type="RefSeq" id="WP_184185901.1">
    <property type="nucleotide sequence ID" value="NZ_JACHLE010000001.1"/>
</dbReference>
<keyword evidence="3" id="KW-1185">Reference proteome</keyword>
<dbReference type="EMBL" id="JACHLE010000001">
    <property type="protein sequence ID" value="MBB4805921.1"/>
    <property type="molecule type" value="Genomic_DNA"/>
</dbReference>
<proteinExistence type="predicted"/>
<accession>A0A840K8X2</accession>
<gene>
    <name evidence="2" type="ORF">HNP38_001193</name>
</gene>
<protein>
    <recommendedName>
        <fullName evidence="4">C1q domain-containing protein</fullName>
    </recommendedName>
</protein>
<reference evidence="2 3" key="1">
    <citation type="submission" date="2020-08" db="EMBL/GenBank/DDBJ databases">
        <title>Functional genomics of gut bacteria from endangered species of beetles.</title>
        <authorList>
            <person name="Carlos-Shanley C."/>
        </authorList>
    </citation>
    <scope>NUCLEOTIDE SEQUENCE [LARGE SCALE GENOMIC DNA]</scope>
    <source>
        <strain evidence="2 3">S00151</strain>
    </source>
</reference>
<comment type="caution">
    <text evidence="2">The sequence shown here is derived from an EMBL/GenBank/DDBJ whole genome shotgun (WGS) entry which is preliminary data.</text>
</comment>
<dbReference type="Gene3D" id="2.60.120.40">
    <property type="match status" value="1"/>
</dbReference>
<keyword evidence="1" id="KW-0732">Signal</keyword>
<evidence type="ECO:0008006" key="4">
    <source>
        <dbReference type="Google" id="ProtNLM"/>
    </source>
</evidence>
<evidence type="ECO:0000256" key="1">
    <source>
        <dbReference type="SAM" id="SignalP"/>
    </source>
</evidence>
<feature type="signal peptide" evidence="1">
    <location>
        <begin position="1"/>
        <end position="21"/>
    </location>
</feature>
<sequence length="264" mass="28554">MKTQIQYIFLLCLFFSSFAEAQVGIGLNNPDPNAILDLYSTNKGLLIPRVQLLNINDISTIPVTSSASSPEQGTLVYNLSDAGTSPNHVLKDTFYLWTGTQWESIGDVSDTRMEINGKNTTQVLFAGSPAVVNSNYVTSAYSAWTTVNFTTERLDNGNIHTSGTFTIPATGLYSFFGDMSLRISTTNGLSKAFGARILNATTSTVLAVSYYGTGAGGAQGDMPLYWMGVLSAGTQIQIQYRMRADVSATLSTDTNSNITLRKHF</sequence>
<dbReference type="AlphaFoldDB" id="A0A840K8X2"/>
<evidence type="ECO:0000313" key="3">
    <source>
        <dbReference type="Proteomes" id="UP000592180"/>
    </source>
</evidence>
<feature type="chain" id="PRO_5032520578" description="C1q domain-containing protein" evidence="1">
    <location>
        <begin position="22"/>
        <end position="264"/>
    </location>
</feature>
<dbReference type="InterPro" id="IPR008983">
    <property type="entry name" value="Tumour_necrosis_fac-like_dom"/>
</dbReference>
<dbReference type="Proteomes" id="UP000592180">
    <property type="component" value="Unassembled WGS sequence"/>
</dbReference>
<organism evidence="2 3">
    <name type="scientific">Chryseobacterium defluvii</name>
    <dbReference type="NCBI Taxonomy" id="160396"/>
    <lineage>
        <taxon>Bacteria</taxon>
        <taxon>Pseudomonadati</taxon>
        <taxon>Bacteroidota</taxon>
        <taxon>Flavobacteriia</taxon>
        <taxon>Flavobacteriales</taxon>
        <taxon>Weeksellaceae</taxon>
        <taxon>Chryseobacterium group</taxon>
        <taxon>Chryseobacterium</taxon>
    </lineage>
</organism>
<evidence type="ECO:0000313" key="2">
    <source>
        <dbReference type="EMBL" id="MBB4805921.1"/>
    </source>
</evidence>
<name>A0A840K8X2_9FLAO</name>